<comment type="caution">
    <text evidence="2">The sequence shown here is derived from an EMBL/GenBank/DDBJ whole genome shotgun (WGS) entry which is preliminary data.</text>
</comment>
<dbReference type="PANTHER" id="PTHR34846:SF5">
    <property type="entry name" value="CARBOXYMUCONOLACTONE DECARBOXYLASE-LIKE DOMAIN-CONTAINING PROTEIN"/>
    <property type="match status" value="1"/>
</dbReference>
<gene>
    <name evidence="2" type="ORF">GCM10009798_40760</name>
</gene>
<feature type="domain" description="Carboxymuconolactone decarboxylase-like" evidence="1">
    <location>
        <begin position="34"/>
        <end position="116"/>
    </location>
</feature>
<reference evidence="2 3" key="1">
    <citation type="journal article" date="2019" name="Int. J. Syst. Evol. Microbiol.">
        <title>The Global Catalogue of Microorganisms (GCM) 10K type strain sequencing project: providing services to taxonomists for standard genome sequencing and annotation.</title>
        <authorList>
            <consortium name="The Broad Institute Genomics Platform"/>
            <consortium name="The Broad Institute Genome Sequencing Center for Infectious Disease"/>
            <person name="Wu L."/>
            <person name="Ma J."/>
        </authorList>
    </citation>
    <scope>NUCLEOTIDE SEQUENCE [LARGE SCALE GENOMIC DNA]</scope>
    <source>
        <strain evidence="2 3">JCM 15309</strain>
    </source>
</reference>
<dbReference type="EMBL" id="BAAAPB010000005">
    <property type="protein sequence ID" value="GAA1975347.1"/>
    <property type="molecule type" value="Genomic_DNA"/>
</dbReference>
<dbReference type="SUPFAM" id="SSF69118">
    <property type="entry name" value="AhpD-like"/>
    <property type="match status" value="1"/>
</dbReference>
<evidence type="ECO:0000313" key="2">
    <source>
        <dbReference type="EMBL" id="GAA1975347.1"/>
    </source>
</evidence>
<dbReference type="InterPro" id="IPR003779">
    <property type="entry name" value="CMD-like"/>
</dbReference>
<organism evidence="2 3">
    <name type="scientific">Nocardioides panacihumi</name>
    <dbReference type="NCBI Taxonomy" id="400774"/>
    <lineage>
        <taxon>Bacteria</taxon>
        <taxon>Bacillati</taxon>
        <taxon>Actinomycetota</taxon>
        <taxon>Actinomycetes</taxon>
        <taxon>Propionibacteriales</taxon>
        <taxon>Nocardioidaceae</taxon>
        <taxon>Nocardioides</taxon>
    </lineage>
</organism>
<evidence type="ECO:0000313" key="3">
    <source>
        <dbReference type="Proteomes" id="UP001500571"/>
    </source>
</evidence>
<dbReference type="Gene3D" id="1.20.1290.10">
    <property type="entry name" value="AhpD-like"/>
    <property type="match status" value="1"/>
</dbReference>
<keyword evidence="3" id="KW-1185">Reference proteome</keyword>
<proteinExistence type="predicted"/>
<dbReference type="Pfam" id="PF02627">
    <property type="entry name" value="CMD"/>
    <property type="match status" value="1"/>
</dbReference>
<dbReference type="PANTHER" id="PTHR34846">
    <property type="entry name" value="4-CARBOXYMUCONOLACTONE DECARBOXYLASE FAMILY PROTEIN (AFU_ORTHOLOGUE AFUA_6G11590)"/>
    <property type="match status" value="1"/>
</dbReference>
<dbReference type="RefSeq" id="WP_344048088.1">
    <property type="nucleotide sequence ID" value="NZ_BAAAPB010000005.1"/>
</dbReference>
<accession>A0ABN2RV76</accession>
<evidence type="ECO:0000259" key="1">
    <source>
        <dbReference type="Pfam" id="PF02627"/>
    </source>
</evidence>
<protein>
    <submittedName>
        <fullName evidence="2">Carboxymuconolactone decarboxylase family protein</fullName>
    </submittedName>
</protein>
<dbReference type="InterPro" id="IPR029032">
    <property type="entry name" value="AhpD-like"/>
</dbReference>
<sequence length="178" mass="19278">MTPLSPPYDEDATAALARLGPPIQLFRVWARRPALAHGIADWGRYYFSSRAALTLRQRELVIDRTTVLCGADYEWGVHVAAFAEKAGLDAEQLASLATGGPADECWAPEDRAVIAAVDELHATSDLSDDTWSNLVAVCDEDAALEVVLICGWYHAISFAVRALRLPLEAGTSTIAAPW</sequence>
<name>A0ABN2RV76_9ACTN</name>
<dbReference type="Proteomes" id="UP001500571">
    <property type="component" value="Unassembled WGS sequence"/>
</dbReference>